<sequence>MPPQGPLIPRRRLGTELRALRDVAGLHLEDAAEHLECSISKISRLENGRGVPKARDVRDLLDLYKVDDQKLRDRLVRLAGEGRRQAWWQDFSGVVSQNVDMYVSLEAEASKMRCSVGSSVLGLLQTEDYARALFTAIYPRARELNEQRVQMRMRRQRAVADREEPLHLHVVMDEAALHRRVGSPAVMRAQLESLVAASHSPHLSLRVFPFGLGPDIAGQCTFVVFTFESENDRNAVNIEASLDDRWLEQEAEVARYTKIFDELARRCPDVEESRRLIESMVRKYSQEE</sequence>
<dbReference type="InterPro" id="IPR010982">
    <property type="entry name" value="Lambda_DNA-bd_dom_sf"/>
</dbReference>
<organism evidence="2 3">
    <name type="scientific">Actinokineospora auranticolor</name>
    <dbReference type="NCBI Taxonomy" id="155976"/>
    <lineage>
        <taxon>Bacteria</taxon>
        <taxon>Bacillati</taxon>
        <taxon>Actinomycetota</taxon>
        <taxon>Actinomycetes</taxon>
        <taxon>Pseudonocardiales</taxon>
        <taxon>Pseudonocardiaceae</taxon>
        <taxon>Actinokineospora</taxon>
    </lineage>
</organism>
<dbReference type="OrthoDB" id="4285266at2"/>
<gene>
    <name evidence="2" type="ORF">CLV40_14224</name>
</gene>
<evidence type="ECO:0000313" key="2">
    <source>
        <dbReference type="EMBL" id="PPK61351.1"/>
    </source>
</evidence>
<proteinExistence type="predicted"/>
<dbReference type="GO" id="GO:0003677">
    <property type="term" value="F:DNA binding"/>
    <property type="evidence" value="ECO:0007669"/>
    <property type="project" value="InterPro"/>
</dbReference>
<dbReference type="EMBL" id="PTIX01000042">
    <property type="protein sequence ID" value="PPK61351.1"/>
    <property type="molecule type" value="Genomic_DNA"/>
</dbReference>
<evidence type="ECO:0000313" key="3">
    <source>
        <dbReference type="Proteomes" id="UP000239203"/>
    </source>
</evidence>
<dbReference type="SUPFAM" id="SSF47413">
    <property type="entry name" value="lambda repressor-like DNA-binding domains"/>
    <property type="match status" value="1"/>
</dbReference>
<name>A0A2S6GBL2_9PSEU</name>
<dbReference type="Pfam" id="PF19054">
    <property type="entry name" value="DUF5753"/>
    <property type="match status" value="1"/>
</dbReference>
<dbReference type="InterPro" id="IPR043917">
    <property type="entry name" value="DUF5753"/>
</dbReference>
<dbReference type="RefSeq" id="WP_104483517.1">
    <property type="nucleotide sequence ID" value="NZ_CP154825.1"/>
</dbReference>
<dbReference type="InterPro" id="IPR001387">
    <property type="entry name" value="Cro/C1-type_HTH"/>
</dbReference>
<dbReference type="Gene3D" id="1.10.260.40">
    <property type="entry name" value="lambda repressor-like DNA-binding domains"/>
    <property type="match status" value="1"/>
</dbReference>
<dbReference type="Proteomes" id="UP000239203">
    <property type="component" value="Unassembled WGS sequence"/>
</dbReference>
<evidence type="ECO:0000259" key="1">
    <source>
        <dbReference type="PROSITE" id="PS50943"/>
    </source>
</evidence>
<keyword evidence="3" id="KW-1185">Reference proteome</keyword>
<comment type="caution">
    <text evidence="2">The sequence shown here is derived from an EMBL/GenBank/DDBJ whole genome shotgun (WGS) entry which is preliminary data.</text>
</comment>
<dbReference type="AlphaFoldDB" id="A0A2S6GBL2"/>
<dbReference type="Pfam" id="PF13560">
    <property type="entry name" value="HTH_31"/>
    <property type="match status" value="1"/>
</dbReference>
<reference evidence="2 3" key="1">
    <citation type="submission" date="2018-02" db="EMBL/GenBank/DDBJ databases">
        <title>Genomic Encyclopedia of Archaeal and Bacterial Type Strains, Phase II (KMG-II): from individual species to whole genera.</title>
        <authorList>
            <person name="Goeker M."/>
        </authorList>
    </citation>
    <scope>NUCLEOTIDE SEQUENCE [LARGE SCALE GENOMIC DNA]</scope>
    <source>
        <strain evidence="2 3">YU 961-1</strain>
    </source>
</reference>
<accession>A0A2S6GBL2</accession>
<dbReference type="SMART" id="SM00530">
    <property type="entry name" value="HTH_XRE"/>
    <property type="match status" value="1"/>
</dbReference>
<feature type="domain" description="HTH cro/C1-type" evidence="1">
    <location>
        <begin position="17"/>
        <end position="71"/>
    </location>
</feature>
<dbReference type="CDD" id="cd00093">
    <property type="entry name" value="HTH_XRE"/>
    <property type="match status" value="1"/>
</dbReference>
<protein>
    <submittedName>
        <fullName evidence="2">Helix-turn-helix protein</fullName>
    </submittedName>
</protein>
<dbReference type="PROSITE" id="PS50943">
    <property type="entry name" value="HTH_CROC1"/>
    <property type="match status" value="1"/>
</dbReference>